<dbReference type="GO" id="GO:0008972">
    <property type="term" value="F:phosphomethylpyrimidine kinase activity"/>
    <property type="evidence" value="ECO:0007669"/>
    <property type="project" value="InterPro"/>
</dbReference>
<keyword evidence="1" id="KW-0808">Transferase</keyword>
<dbReference type="InterPro" id="IPR036179">
    <property type="entry name" value="Ig-like_dom_sf"/>
</dbReference>
<dbReference type="GO" id="GO:0005524">
    <property type="term" value="F:ATP binding"/>
    <property type="evidence" value="ECO:0007669"/>
    <property type="project" value="UniProtKB-KW"/>
</dbReference>
<keyword evidence="3" id="KW-0418">Kinase</keyword>
<dbReference type="CDD" id="cd01169">
    <property type="entry name" value="HMPP_kinase"/>
    <property type="match status" value="1"/>
</dbReference>
<dbReference type="InterPro" id="IPR007110">
    <property type="entry name" value="Ig-like_dom"/>
</dbReference>
<dbReference type="NCBIfam" id="TIGR00097">
    <property type="entry name" value="HMP-P_kinase"/>
    <property type="match status" value="1"/>
</dbReference>
<evidence type="ECO:0000313" key="8">
    <source>
        <dbReference type="Proteomes" id="UP000663832"/>
    </source>
</evidence>
<dbReference type="InterPro" id="IPR004399">
    <property type="entry name" value="HMP/HMP-P_kinase_dom"/>
</dbReference>
<evidence type="ECO:0000256" key="2">
    <source>
        <dbReference type="ARBA" id="ARBA00022741"/>
    </source>
</evidence>
<dbReference type="InterPro" id="IPR013749">
    <property type="entry name" value="PM/HMP-P_kinase-1"/>
</dbReference>
<dbReference type="GO" id="GO:0008902">
    <property type="term" value="F:hydroxymethylpyrimidine kinase activity"/>
    <property type="evidence" value="ECO:0007669"/>
    <property type="project" value="TreeGrafter"/>
</dbReference>
<dbReference type="EMBL" id="CAJNOM010000469">
    <property type="protein sequence ID" value="CAF1455474.1"/>
    <property type="molecule type" value="Genomic_DNA"/>
</dbReference>
<dbReference type="Gene3D" id="3.40.1190.20">
    <property type="match status" value="1"/>
</dbReference>
<dbReference type="FunFam" id="3.40.1190.20:FF:000003">
    <property type="entry name" value="Phosphomethylpyrimidine kinase ThiD"/>
    <property type="match status" value="1"/>
</dbReference>
<evidence type="ECO:0000256" key="3">
    <source>
        <dbReference type="ARBA" id="ARBA00022777"/>
    </source>
</evidence>
<dbReference type="OrthoDB" id="10028886at2759"/>
<dbReference type="SUPFAM" id="SSF48726">
    <property type="entry name" value="Immunoglobulin"/>
    <property type="match status" value="1"/>
</dbReference>
<dbReference type="PANTHER" id="PTHR20858:SF17">
    <property type="entry name" value="HYDROXYMETHYLPYRIMIDINE_PHOSPHOMETHYLPYRIMIDINE KINASE THI20-RELATED"/>
    <property type="match status" value="1"/>
</dbReference>
<sequence length="976" mass="111818">MFNRYIDLFCNSRDVPWFIDSEWNYARGQLSTIDRHYGHVHWIIHSIGTHQIHHLFPKIPHYRLEEATFYFRKSFPNLVRINNDRILSSFIRMGKKFIRQRYIGKDRYVYTDTNDKHVSTSQVTLKAHITFDDLDKRGKYTCMTQDEEENTGSDTLTGSDPSGGAGIQADLKTFSALGCYGMAVISALTAQNTQGVQDIHSLPSEFVAAQLKSILDDIAVDAVKIGMLERGEIIDQIAAHLTRFKGIIVVDPVMFAKSGDQLIKDDAIEDLKQKILPFATVLTPNIHEASHLAGVEKIETSEEMEVAAFKLVELGPSAVIIKGSRPRLAGRDCLAIRGASKALWFESEPIVTNNLHGTGCTFSAAITCFLARNKDIVTAIKNAKDYISLAISEGSKYQLGHGRGPVHHFYSCWSPSISFTQEAWWKVNHLYRNILDHPFIKEMGEGTLPEQKFEYFIQQDYLFMLDRAKVFYILASRTLNDEECRNYLDEFGKTSSKNADELFRKYNFPNFTDDQLKKGPACTGYTDFMISKAKCDVAECLVALLPCTVLFQKIGEHLKQTGVESNNPKYQKWIDNYSSLERRREKTKEKKMFVVFVIFLTILIPSIQSSKPALKLTFTPDEKYYTEGHVVEILCELINPNDHTESPQLWHVDIKSGQRTAIGRVLLNTPPDDSLDIFKHNKNKRLEYVKKNHLRIRQILFEDTSRYECTCPDCEEQLEKKTKELHVMKLTDPKWHIEPGWPIQENAKTTLKCTADDFYPYVSHQILRNHHKIDGDGKATIPNNNTIPQKFSWEATVTPTHEWHNTTLECTIIEGNHKKHAVKILEVIFTPRFIKCEEKQYVNSTRDKSTIVCYYAGNPQPKLLWLRQTDEKPITSDAGVTIEVTDEHHGKYKSAVTFGRQILTTREDNYYEQLLADGVIVRLTNNNNEVKESRKINIVSDPNHARTNPLDSLSRATIQNFSTSIILFSFLIIRYI</sequence>
<dbReference type="InterPro" id="IPR016084">
    <property type="entry name" value="Haem_Oase-like_multi-hlx"/>
</dbReference>
<evidence type="ECO:0000256" key="1">
    <source>
        <dbReference type="ARBA" id="ARBA00022679"/>
    </source>
</evidence>
<evidence type="ECO:0000313" key="6">
    <source>
        <dbReference type="EMBL" id="CAF1151607.1"/>
    </source>
</evidence>
<keyword evidence="4" id="KW-0067">ATP-binding</keyword>
<evidence type="ECO:0000313" key="7">
    <source>
        <dbReference type="EMBL" id="CAF1455474.1"/>
    </source>
</evidence>
<feature type="domain" description="Ig-like" evidence="5">
    <location>
        <begin position="831"/>
        <end position="904"/>
    </location>
</feature>
<dbReference type="Gene3D" id="1.20.910.10">
    <property type="entry name" value="Heme oxygenase-like"/>
    <property type="match status" value="1"/>
</dbReference>
<dbReference type="GO" id="GO:0009228">
    <property type="term" value="P:thiamine biosynthetic process"/>
    <property type="evidence" value="ECO:0007669"/>
    <property type="project" value="InterPro"/>
</dbReference>
<protein>
    <recommendedName>
        <fullName evidence="5">Ig-like domain-containing protein</fullName>
    </recommendedName>
</protein>
<comment type="caution">
    <text evidence="6">The sequence shown here is derived from an EMBL/GenBank/DDBJ whole genome shotgun (WGS) entry which is preliminary data.</text>
</comment>
<dbReference type="InterPro" id="IPR013783">
    <property type="entry name" value="Ig-like_fold"/>
</dbReference>
<dbReference type="Pfam" id="PF08543">
    <property type="entry name" value="Phos_pyr_kin"/>
    <property type="match status" value="1"/>
</dbReference>
<evidence type="ECO:0000313" key="9">
    <source>
        <dbReference type="Proteomes" id="UP000663877"/>
    </source>
</evidence>
<evidence type="ECO:0000256" key="4">
    <source>
        <dbReference type="ARBA" id="ARBA00022840"/>
    </source>
</evidence>
<gene>
    <name evidence="6" type="ORF">BJG266_LOCUS24124</name>
    <name evidence="7" type="ORF">QVE165_LOCUS40580</name>
</gene>
<dbReference type="Proteomes" id="UP000663832">
    <property type="component" value="Unassembled WGS sequence"/>
</dbReference>
<dbReference type="EMBL" id="CAJNOI010000168">
    <property type="protein sequence ID" value="CAF1151607.1"/>
    <property type="molecule type" value="Genomic_DNA"/>
</dbReference>
<reference evidence="6" key="1">
    <citation type="submission" date="2021-02" db="EMBL/GenBank/DDBJ databases">
        <authorList>
            <person name="Nowell W R."/>
        </authorList>
    </citation>
    <scope>NUCLEOTIDE SEQUENCE</scope>
</reference>
<keyword evidence="2" id="KW-0547">Nucleotide-binding</keyword>
<dbReference type="InterPro" id="IPR004305">
    <property type="entry name" value="Thiaminase-2/PQQC"/>
</dbReference>
<name>A0A814SQL2_9BILA</name>
<dbReference type="Gene3D" id="2.60.40.10">
    <property type="entry name" value="Immunoglobulins"/>
    <property type="match status" value="2"/>
</dbReference>
<dbReference type="AlphaFoldDB" id="A0A814SQL2"/>
<proteinExistence type="predicted"/>
<dbReference type="InterPro" id="IPR029056">
    <property type="entry name" value="Ribokinase-like"/>
</dbReference>
<accession>A0A814SQL2</accession>
<dbReference type="PANTHER" id="PTHR20858">
    <property type="entry name" value="PHOSPHOMETHYLPYRIMIDINE KINASE"/>
    <property type="match status" value="1"/>
</dbReference>
<feature type="domain" description="Ig-like" evidence="5">
    <location>
        <begin position="612"/>
        <end position="726"/>
    </location>
</feature>
<dbReference type="SUPFAM" id="SSF53613">
    <property type="entry name" value="Ribokinase-like"/>
    <property type="match status" value="1"/>
</dbReference>
<dbReference type="PROSITE" id="PS50835">
    <property type="entry name" value="IG_LIKE"/>
    <property type="match status" value="2"/>
</dbReference>
<dbReference type="Pfam" id="PF03070">
    <property type="entry name" value="TENA_THI-4"/>
    <property type="match status" value="1"/>
</dbReference>
<dbReference type="Proteomes" id="UP000663877">
    <property type="component" value="Unassembled WGS sequence"/>
</dbReference>
<keyword evidence="8" id="KW-1185">Reference proteome</keyword>
<organism evidence="6 9">
    <name type="scientific">Adineta steineri</name>
    <dbReference type="NCBI Taxonomy" id="433720"/>
    <lineage>
        <taxon>Eukaryota</taxon>
        <taxon>Metazoa</taxon>
        <taxon>Spiralia</taxon>
        <taxon>Gnathifera</taxon>
        <taxon>Rotifera</taxon>
        <taxon>Eurotatoria</taxon>
        <taxon>Bdelloidea</taxon>
        <taxon>Adinetida</taxon>
        <taxon>Adinetidae</taxon>
        <taxon>Adineta</taxon>
    </lineage>
</organism>
<evidence type="ECO:0000259" key="5">
    <source>
        <dbReference type="PROSITE" id="PS50835"/>
    </source>
</evidence>
<dbReference type="SUPFAM" id="SSF48613">
    <property type="entry name" value="Heme oxygenase-like"/>
    <property type="match status" value="1"/>
</dbReference>
<dbReference type="GO" id="GO:0005829">
    <property type="term" value="C:cytosol"/>
    <property type="evidence" value="ECO:0007669"/>
    <property type="project" value="TreeGrafter"/>
</dbReference>